<keyword evidence="5" id="KW-0611">Plant defense</keyword>
<keyword evidence="4" id="KW-0547">Nucleotide-binding</keyword>
<evidence type="ECO:0000256" key="6">
    <source>
        <dbReference type="ARBA" id="ARBA00022840"/>
    </source>
</evidence>
<evidence type="ECO:0000256" key="3">
    <source>
        <dbReference type="ARBA" id="ARBA00022737"/>
    </source>
</evidence>
<gene>
    <name evidence="9" type="ORF">Sradi_2702200</name>
</gene>
<evidence type="ECO:0000256" key="1">
    <source>
        <dbReference type="ARBA" id="ARBA00008894"/>
    </source>
</evidence>
<dbReference type="CDD" id="cd14798">
    <property type="entry name" value="RX-CC_like"/>
    <property type="match status" value="1"/>
</dbReference>
<comment type="caution">
    <text evidence="9">The sequence shown here is derived from an EMBL/GenBank/DDBJ whole genome shotgun (WGS) entry which is preliminary data.</text>
</comment>
<dbReference type="FunFam" id="3.40.50.300:FF:001091">
    <property type="entry name" value="Probable disease resistance protein At1g61300"/>
    <property type="match status" value="1"/>
</dbReference>
<dbReference type="Pfam" id="PF00931">
    <property type="entry name" value="NB-ARC"/>
    <property type="match status" value="1"/>
</dbReference>
<proteinExistence type="inferred from homology"/>
<reference evidence="9" key="2">
    <citation type="journal article" date="2024" name="Plant">
        <title>Genomic evolution and insights into agronomic trait innovations of Sesamum species.</title>
        <authorList>
            <person name="Miao H."/>
            <person name="Wang L."/>
            <person name="Qu L."/>
            <person name="Liu H."/>
            <person name="Sun Y."/>
            <person name="Le M."/>
            <person name="Wang Q."/>
            <person name="Wei S."/>
            <person name="Zheng Y."/>
            <person name="Lin W."/>
            <person name="Duan Y."/>
            <person name="Cao H."/>
            <person name="Xiong S."/>
            <person name="Wang X."/>
            <person name="Wei L."/>
            <person name="Li C."/>
            <person name="Ma Q."/>
            <person name="Ju M."/>
            <person name="Zhao R."/>
            <person name="Li G."/>
            <person name="Mu C."/>
            <person name="Tian Q."/>
            <person name="Mei H."/>
            <person name="Zhang T."/>
            <person name="Gao T."/>
            <person name="Zhang H."/>
        </authorList>
    </citation>
    <scope>NUCLEOTIDE SEQUENCE</scope>
    <source>
        <strain evidence="9">G02</strain>
    </source>
</reference>
<keyword evidence="6" id="KW-0067">ATP-binding</keyword>
<evidence type="ECO:0000259" key="7">
    <source>
        <dbReference type="Pfam" id="PF00931"/>
    </source>
</evidence>
<evidence type="ECO:0000256" key="2">
    <source>
        <dbReference type="ARBA" id="ARBA00022614"/>
    </source>
</evidence>
<dbReference type="PANTHER" id="PTHR19338">
    <property type="entry name" value="TRANSLOCASE OF INNER MITOCHONDRIAL MEMBRANE 13 HOMOLOG"/>
    <property type="match status" value="1"/>
</dbReference>
<protein>
    <submittedName>
        <fullName evidence="9">Disease resistance protein</fullName>
    </submittedName>
</protein>
<dbReference type="Gene3D" id="1.20.5.4130">
    <property type="match status" value="1"/>
</dbReference>
<dbReference type="AlphaFoldDB" id="A0AAW2S7U3"/>
<dbReference type="Gene3D" id="3.40.50.300">
    <property type="entry name" value="P-loop containing nucleotide triphosphate hydrolases"/>
    <property type="match status" value="1"/>
</dbReference>
<reference evidence="9" key="1">
    <citation type="submission" date="2020-06" db="EMBL/GenBank/DDBJ databases">
        <authorList>
            <person name="Li T."/>
            <person name="Hu X."/>
            <person name="Zhang T."/>
            <person name="Song X."/>
            <person name="Zhang H."/>
            <person name="Dai N."/>
            <person name="Sheng W."/>
            <person name="Hou X."/>
            <person name="Wei L."/>
        </authorList>
    </citation>
    <scope>NUCLEOTIDE SEQUENCE</scope>
    <source>
        <strain evidence="9">G02</strain>
        <tissue evidence="9">Leaf</tissue>
    </source>
</reference>
<sequence>MAEAVASVALETLRDLLIEEAKVLFGVGDQVDDVRRQLNTMHSLLKDASKRQDMDKSETIRNWVSQLRDLATEAEIILERYAVEVMSRRKAKKLKQKLKRFTCILSEGLSTYEIGKETEKIRSRMTDLTKQLESISSEWESSSSSVDDTDWSRKTFGHGVEQYFVGMKKERQLLESLLTNDDHSSNQVISVCGMGGLGKTSLARKVFQGEAVQRWFEARAWLCISQQFQPRTIFQGLLKQLLPHENVEQHDDELVRRLYDAQKEKKCLVILDDIWKVEDWNSLRNAFPIGESGSRSLLTTRNQNIASTGYVHRLECLSEDEGWELLQKIALPNNYSQG</sequence>
<comment type="similarity">
    <text evidence="1">Belongs to the disease resistance NB-LRR family.</text>
</comment>
<dbReference type="SUPFAM" id="SSF52540">
    <property type="entry name" value="P-loop containing nucleoside triphosphate hydrolases"/>
    <property type="match status" value="1"/>
</dbReference>
<dbReference type="GO" id="GO:0005524">
    <property type="term" value="F:ATP binding"/>
    <property type="evidence" value="ECO:0007669"/>
    <property type="project" value="UniProtKB-KW"/>
</dbReference>
<dbReference type="EMBL" id="JACGWJ010000011">
    <property type="protein sequence ID" value="KAL0388204.1"/>
    <property type="molecule type" value="Genomic_DNA"/>
</dbReference>
<evidence type="ECO:0000256" key="5">
    <source>
        <dbReference type="ARBA" id="ARBA00022821"/>
    </source>
</evidence>
<dbReference type="PANTHER" id="PTHR19338:SF66">
    <property type="entry name" value="NB-ARC DOMAIN-CONTAINING PROTEIN"/>
    <property type="match status" value="1"/>
</dbReference>
<keyword evidence="2" id="KW-0433">Leucine-rich repeat</keyword>
<dbReference type="PRINTS" id="PR00364">
    <property type="entry name" value="DISEASERSIST"/>
</dbReference>
<name>A0AAW2S7U3_SESRA</name>
<evidence type="ECO:0000259" key="8">
    <source>
        <dbReference type="Pfam" id="PF18052"/>
    </source>
</evidence>
<organism evidence="9">
    <name type="scientific">Sesamum radiatum</name>
    <name type="common">Black benniseed</name>
    <dbReference type="NCBI Taxonomy" id="300843"/>
    <lineage>
        <taxon>Eukaryota</taxon>
        <taxon>Viridiplantae</taxon>
        <taxon>Streptophyta</taxon>
        <taxon>Embryophyta</taxon>
        <taxon>Tracheophyta</taxon>
        <taxon>Spermatophyta</taxon>
        <taxon>Magnoliopsida</taxon>
        <taxon>eudicotyledons</taxon>
        <taxon>Gunneridae</taxon>
        <taxon>Pentapetalae</taxon>
        <taxon>asterids</taxon>
        <taxon>lamiids</taxon>
        <taxon>Lamiales</taxon>
        <taxon>Pedaliaceae</taxon>
        <taxon>Sesamum</taxon>
    </lineage>
</organism>
<evidence type="ECO:0000256" key="4">
    <source>
        <dbReference type="ARBA" id="ARBA00022741"/>
    </source>
</evidence>
<dbReference type="InterPro" id="IPR038005">
    <property type="entry name" value="RX-like_CC"/>
</dbReference>
<dbReference type="GO" id="GO:0006952">
    <property type="term" value="P:defense response"/>
    <property type="evidence" value="ECO:0007669"/>
    <property type="project" value="UniProtKB-KW"/>
</dbReference>
<accession>A0AAW2S7U3</accession>
<dbReference type="InterPro" id="IPR002182">
    <property type="entry name" value="NB-ARC"/>
</dbReference>
<feature type="domain" description="NB-ARC" evidence="7">
    <location>
        <begin position="171"/>
        <end position="334"/>
    </location>
</feature>
<evidence type="ECO:0000313" key="9">
    <source>
        <dbReference type="EMBL" id="KAL0388204.1"/>
    </source>
</evidence>
<dbReference type="InterPro" id="IPR041118">
    <property type="entry name" value="Rx_N"/>
</dbReference>
<dbReference type="GO" id="GO:0043531">
    <property type="term" value="F:ADP binding"/>
    <property type="evidence" value="ECO:0007669"/>
    <property type="project" value="InterPro"/>
</dbReference>
<dbReference type="Pfam" id="PF18052">
    <property type="entry name" value="Rx_N"/>
    <property type="match status" value="1"/>
</dbReference>
<dbReference type="InterPro" id="IPR027417">
    <property type="entry name" value="P-loop_NTPase"/>
</dbReference>
<keyword evidence="3" id="KW-0677">Repeat</keyword>
<feature type="domain" description="Disease resistance N-terminal" evidence="8">
    <location>
        <begin position="6"/>
        <end position="95"/>
    </location>
</feature>